<proteinExistence type="predicted"/>
<keyword evidence="4" id="KW-1185">Reference proteome</keyword>
<reference evidence="3 4" key="1">
    <citation type="submission" date="2020-06" db="EMBL/GenBank/DDBJ databases">
        <authorList>
            <person name="Li R."/>
            <person name="Bekaert M."/>
        </authorList>
    </citation>
    <scope>NUCLEOTIDE SEQUENCE [LARGE SCALE GENOMIC DNA]</scope>
    <source>
        <strain evidence="4">wild</strain>
    </source>
</reference>
<dbReference type="Gene3D" id="2.120.10.30">
    <property type="entry name" value="TolB, C-terminal domain"/>
    <property type="match status" value="1"/>
</dbReference>
<dbReference type="InterPro" id="IPR000033">
    <property type="entry name" value="LDLR_classB_rpt"/>
</dbReference>
<dbReference type="SMART" id="SM00135">
    <property type="entry name" value="LY"/>
    <property type="match status" value="3"/>
</dbReference>
<dbReference type="InterPro" id="IPR050778">
    <property type="entry name" value="Cueball_EGF_LRP_Nidogen"/>
</dbReference>
<feature type="signal peptide" evidence="1">
    <location>
        <begin position="1"/>
        <end position="19"/>
    </location>
</feature>
<feature type="domain" description="Prolow-density lipoprotein receptor-related protein 1-like beta-propeller" evidence="2">
    <location>
        <begin position="64"/>
        <end position="243"/>
    </location>
</feature>
<feature type="chain" id="PRO_5026860292" evidence="1">
    <location>
        <begin position="20"/>
        <end position="287"/>
    </location>
</feature>
<dbReference type="PANTHER" id="PTHR46513">
    <property type="entry name" value="VITELLOGENIN RECEPTOR-LIKE PROTEIN-RELATED-RELATED"/>
    <property type="match status" value="1"/>
</dbReference>
<dbReference type="Proteomes" id="UP000507470">
    <property type="component" value="Unassembled WGS sequence"/>
</dbReference>
<evidence type="ECO:0000259" key="2">
    <source>
        <dbReference type="Pfam" id="PF16472"/>
    </source>
</evidence>
<accession>A0A6J8EHL0</accession>
<sequence length="287" mass="33236">MKWYMLILTKLMIIVCLISEGFQNKLIFSITSAIKEINLHTREITDLLIDIESNVHSMDYDYTNKYIYFAREDKDDISRFRYPPNQANTYTTVTDADRPISVAIDPVYNHVYWTERNTGKIYRCNFDGANKTEILQDGKVYALTLDHRNRWLYYSTNNKINNSIRRSRLDGSGKQTLVSVHPQLVTGLSIDFDEDRLFWMEYGNGNLKSIYFDGSNVSIVISTNTTNGNGDIDVHGSTIYCSNDLNVLIVEVLPITTANVIHTERGRILGVLYYEEKRKFIHENVRL</sequence>
<dbReference type="PANTHER" id="PTHR46513:SF44">
    <property type="entry name" value="LDL RECEPTOR RELATED PROTEIN 4"/>
    <property type="match status" value="1"/>
</dbReference>
<dbReference type="Pfam" id="PF16472">
    <property type="entry name" value="DUF5050"/>
    <property type="match status" value="1"/>
</dbReference>
<gene>
    <name evidence="3" type="ORF">MCOR_51782</name>
</gene>
<dbReference type="InterPro" id="IPR032485">
    <property type="entry name" value="LRP1-like_beta_prop"/>
</dbReference>
<evidence type="ECO:0000313" key="3">
    <source>
        <dbReference type="EMBL" id="CAC5419443.1"/>
    </source>
</evidence>
<organism evidence="3 4">
    <name type="scientific">Mytilus coruscus</name>
    <name type="common">Sea mussel</name>
    <dbReference type="NCBI Taxonomy" id="42192"/>
    <lineage>
        <taxon>Eukaryota</taxon>
        <taxon>Metazoa</taxon>
        <taxon>Spiralia</taxon>
        <taxon>Lophotrochozoa</taxon>
        <taxon>Mollusca</taxon>
        <taxon>Bivalvia</taxon>
        <taxon>Autobranchia</taxon>
        <taxon>Pteriomorphia</taxon>
        <taxon>Mytilida</taxon>
        <taxon>Mytiloidea</taxon>
        <taxon>Mytilidae</taxon>
        <taxon>Mytilinae</taxon>
        <taxon>Mytilus</taxon>
    </lineage>
</organism>
<name>A0A6J8EHL0_MYTCO</name>
<evidence type="ECO:0000256" key="1">
    <source>
        <dbReference type="SAM" id="SignalP"/>
    </source>
</evidence>
<dbReference type="AlphaFoldDB" id="A0A6J8EHL0"/>
<evidence type="ECO:0000313" key="4">
    <source>
        <dbReference type="Proteomes" id="UP000507470"/>
    </source>
</evidence>
<dbReference type="EMBL" id="CACVKT020009031">
    <property type="protein sequence ID" value="CAC5419443.1"/>
    <property type="molecule type" value="Genomic_DNA"/>
</dbReference>
<keyword evidence="1" id="KW-0732">Signal</keyword>
<dbReference type="SUPFAM" id="SSF63825">
    <property type="entry name" value="YWTD domain"/>
    <property type="match status" value="1"/>
</dbReference>
<dbReference type="OrthoDB" id="5958943at2759"/>
<protein>
    <submittedName>
        <fullName evidence="3">VLDLR</fullName>
    </submittedName>
</protein>
<dbReference type="InterPro" id="IPR011042">
    <property type="entry name" value="6-blade_b-propeller_TolB-like"/>
</dbReference>